<feature type="region of interest" description="Disordered" evidence="1">
    <location>
        <begin position="41"/>
        <end position="77"/>
    </location>
</feature>
<protein>
    <submittedName>
        <fullName evidence="2">Uncharacterized protein</fullName>
    </submittedName>
</protein>
<dbReference type="EMBL" id="VSSQ01108570">
    <property type="protein sequence ID" value="MPN47225.1"/>
    <property type="molecule type" value="Genomic_DNA"/>
</dbReference>
<evidence type="ECO:0000313" key="2">
    <source>
        <dbReference type="EMBL" id="MPN47225.1"/>
    </source>
</evidence>
<organism evidence="2">
    <name type="scientific">bioreactor metagenome</name>
    <dbReference type="NCBI Taxonomy" id="1076179"/>
    <lineage>
        <taxon>unclassified sequences</taxon>
        <taxon>metagenomes</taxon>
        <taxon>ecological metagenomes</taxon>
    </lineage>
</organism>
<reference evidence="2" key="1">
    <citation type="submission" date="2019-08" db="EMBL/GenBank/DDBJ databases">
        <authorList>
            <person name="Kucharzyk K."/>
            <person name="Murdoch R.W."/>
            <person name="Higgins S."/>
            <person name="Loffler F."/>
        </authorList>
    </citation>
    <scope>NUCLEOTIDE SEQUENCE</scope>
</reference>
<evidence type="ECO:0000256" key="1">
    <source>
        <dbReference type="SAM" id="MobiDB-lite"/>
    </source>
</evidence>
<name>A0A645I7C2_9ZZZZ</name>
<accession>A0A645I7C2</accession>
<feature type="region of interest" description="Disordered" evidence="1">
    <location>
        <begin position="1"/>
        <end position="23"/>
    </location>
</feature>
<feature type="compositionally biased region" description="Polar residues" evidence="1">
    <location>
        <begin position="99"/>
        <end position="108"/>
    </location>
</feature>
<gene>
    <name evidence="2" type="ORF">SDC9_194826</name>
</gene>
<dbReference type="AlphaFoldDB" id="A0A645I7C2"/>
<feature type="region of interest" description="Disordered" evidence="1">
    <location>
        <begin position="98"/>
        <end position="149"/>
    </location>
</feature>
<comment type="caution">
    <text evidence="2">The sequence shown here is derived from an EMBL/GenBank/DDBJ whole genome shotgun (WGS) entry which is preliminary data.</text>
</comment>
<sequence>MQKRKSPYCRSATGRMPIIADPTHTPASMISEIGVFKTRSYPNSSPKPLVTVKAPPIPPGMSSSSPRQNTSGSRRISSAIARFKASAIDSKAIIYPPSTRLQARFQSEGTERSARTRQLRRFPIQSLSQASPTLVPPPILEKSKISGSS</sequence>
<proteinExistence type="predicted"/>